<comment type="similarity">
    <text evidence="1 2">Belongs to the nicotianamine synthase (NAS)-like family.</text>
</comment>
<dbReference type="GO" id="GO:0030410">
    <property type="term" value="F:nicotianamine synthase activity"/>
    <property type="evidence" value="ECO:0007669"/>
    <property type="project" value="UniProtKB-UniRule"/>
</dbReference>
<dbReference type="RefSeq" id="XP_004487761.1">
    <property type="nucleotide sequence ID" value="XM_004487704.3"/>
</dbReference>
<comment type="catalytic activity">
    <reaction evidence="2">
        <text>3 S-adenosyl-L-methionine = nicotianamine + 3 S-methyl-5'-thioadenosine + 3 H(+)</text>
        <dbReference type="Rhea" id="RHEA:16481"/>
        <dbReference type="ChEBI" id="CHEBI:15378"/>
        <dbReference type="ChEBI" id="CHEBI:17509"/>
        <dbReference type="ChEBI" id="CHEBI:58249"/>
        <dbReference type="ChEBI" id="CHEBI:59789"/>
        <dbReference type="EC" id="2.5.1.43"/>
    </reaction>
</comment>
<dbReference type="PROSITE" id="PS51142">
    <property type="entry name" value="NAS"/>
    <property type="match status" value="1"/>
</dbReference>
<comment type="function">
    <text evidence="2">Synthesizes nicotianamine, a polyamine which serves as a sensor for the physiological iron status within the plant, and/or might be involved in the transport of iron.</text>
</comment>
<keyword evidence="2" id="KW-0808">Transferase</keyword>
<dbReference type="InterPro" id="IPR029063">
    <property type="entry name" value="SAM-dependent_MTases_sf"/>
</dbReference>
<accession>A0A1S2XDR5</accession>
<keyword evidence="2" id="KW-0949">S-adenosyl-L-methionine</keyword>
<dbReference type="GO" id="GO:0030418">
    <property type="term" value="P:nicotianamine biosynthetic process"/>
    <property type="evidence" value="ECO:0007669"/>
    <property type="project" value="UniProtKB-UniRule"/>
</dbReference>
<dbReference type="eggNOG" id="ENOG502QTU6">
    <property type="taxonomic scope" value="Eukaryota"/>
</dbReference>
<reference evidence="4" key="2">
    <citation type="submission" date="2025-08" db="UniProtKB">
        <authorList>
            <consortium name="RefSeq"/>
        </authorList>
    </citation>
    <scope>IDENTIFICATION</scope>
    <source>
        <tissue evidence="4">Etiolated seedlings</tissue>
    </source>
</reference>
<dbReference type="KEGG" id="cam:101513314"/>
<evidence type="ECO:0000313" key="3">
    <source>
        <dbReference type="Proteomes" id="UP000087171"/>
    </source>
</evidence>
<proteinExistence type="inferred from homology"/>
<dbReference type="AlphaFoldDB" id="A0A1S2XDR5"/>
<dbReference type="Proteomes" id="UP000087171">
    <property type="component" value="Chromosome Ca1"/>
</dbReference>
<dbReference type="InterPro" id="IPR004298">
    <property type="entry name" value="Nicotian_synth"/>
</dbReference>
<dbReference type="Gene3D" id="3.40.50.150">
    <property type="entry name" value="Vaccinia Virus protein VP39"/>
    <property type="match status" value="1"/>
</dbReference>
<keyword evidence="3" id="KW-1185">Reference proteome</keyword>
<evidence type="ECO:0000256" key="2">
    <source>
        <dbReference type="RuleBase" id="RU368095"/>
    </source>
</evidence>
<reference evidence="3" key="1">
    <citation type="journal article" date="2013" name="Nat. Biotechnol.">
        <title>Draft genome sequence of chickpea (Cicer arietinum) provides a resource for trait improvement.</title>
        <authorList>
            <person name="Varshney R.K."/>
            <person name="Song C."/>
            <person name="Saxena R.K."/>
            <person name="Azam S."/>
            <person name="Yu S."/>
            <person name="Sharpe A.G."/>
            <person name="Cannon S."/>
            <person name="Baek J."/>
            <person name="Rosen B.D."/>
            <person name="Tar'an B."/>
            <person name="Millan T."/>
            <person name="Zhang X."/>
            <person name="Ramsay L.D."/>
            <person name="Iwata A."/>
            <person name="Wang Y."/>
            <person name="Nelson W."/>
            <person name="Farmer A.D."/>
            <person name="Gaur P.M."/>
            <person name="Soderlund C."/>
            <person name="Penmetsa R.V."/>
            <person name="Xu C."/>
            <person name="Bharti A.K."/>
            <person name="He W."/>
            <person name="Winter P."/>
            <person name="Zhao S."/>
            <person name="Hane J.K."/>
            <person name="Carrasquilla-Garcia N."/>
            <person name="Condie J.A."/>
            <person name="Upadhyaya H.D."/>
            <person name="Luo M.C."/>
            <person name="Thudi M."/>
            <person name="Gowda C.L."/>
            <person name="Singh N.P."/>
            <person name="Lichtenzveig J."/>
            <person name="Gali K.K."/>
            <person name="Rubio J."/>
            <person name="Nadarajan N."/>
            <person name="Dolezel J."/>
            <person name="Bansal K.C."/>
            <person name="Xu X."/>
            <person name="Edwards D."/>
            <person name="Zhang G."/>
            <person name="Kahl G."/>
            <person name="Gil J."/>
            <person name="Singh K.B."/>
            <person name="Datta S.K."/>
            <person name="Jackson S.A."/>
            <person name="Wang J."/>
            <person name="Cook D.R."/>
        </authorList>
    </citation>
    <scope>NUCLEOTIDE SEQUENCE [LARGE SCALE GENOMIC DNA]</scope>
    <source>
        <strain evidence="3">cv. CDC Frontier</strain>
    </source>
</reference>
<dbReference type="PANTHER" id="PTHR32266:SF24">
    <property type="entry name" value="NICOTIANAMINE SYNTHASE"/>
    <property type="match status" value="1"/>
</dbReference>
<dbReference type="Pfam" id="PF03059">
    <property type="entry name" value="NAS"/>
    <property type="match status" value="1"/>
</dbReference>
<evidence type="ECO:0000313" key="4">
    <source>
        <dbReference type="RefSeq" id="XP_004487761.1"/>
    </source>
</evidence>
<organism evidence="3 4">
    <name type="scientific">Cicer arietinum</name>
    <name type="common">Chickpea</name>
    <name type="synonym">Garbanzo</name>
    <dbReference type="NCBI Taxonomy" id="3827"/>
    <lineage>
        <taxon>Eukaryota</taxon>
        <taxon>Viridiplantae</taxon>
        <taxon>Streptophyta</taxon>
        <taxon>Embryophyta</taxon>
        <taxon>Tracheophyta</taxon>
        <taxon>Spermatophyta</taxon>
        <taxon>Magnoliopsida</taxon>
        <taxon>eudicotyledons</taxon>
        <taxon>Gunneridae</taxon>
        <taxon>Pentapetalae</taxon>
        <taxon>rosids</taxon>
        <taxon>fabids</taxon>
        <taxon>Fabales</taxon>
        <taxon>Fabaceae</taxon>
        <taxon>Papilionoideae</taxon>
        <taxon>50 kb inversion clade</taxon>
        <taxon>NPAAA clade</taxon>
        <taxon>Hologalegina</taxon>
        <taxon>IRL clade</taxon>
        <taxon>Cicereae</taxon>
        <taxon>Cicer</taxon>
    </lineage>
</organism>
<gene>
    <name evidence="4" type="primary">LOC101513314</name>
</gene>
<evidence type="ECO:0000256" key="1">
    <source>
        <dbReference type="ARBA" id="ARBA00007009"/>
    </source>
</evidence>
<dbReference type="PANTHER" id="PTHR32266">
    <property type="entry name" value="NICOTIANAMINE SYNTHASE 3"/>
    <property type="match status" value="1"/>
</dbReference>
<protein>
    <recommendedName>
        <fullName evidence="2">Nicotianamine synthase</fullName>
        <ecNumber evidence="2">2.5.1.43</ecNumber>
    </recommendedName>
</protein>
<dbReference type="GeneID" id="101513314"/>
<dbReference type="EC" id="2.5.1.43" evidence="2"/>
<name>A0A1S2XDR5_CICAR</name>
<dbReference type="OrthoDB" id="1858069at2759"/>
<sequence>MDNTQEVILKKVCKIYDNLSSIENLNPSNDVNDLFTQLVTTCTTSCNEFDVTKLPQEIKEKIAKLITLCGKAEGLLESHYSTIIGTHEKPLNHIKTFPYYPNYLKLTHLEFTMLTKHITQKPSKLAFIGSGPLPLTSIMLATYYLTQTCFHNYDIDPLANSKAYDLISSHQDLSKRMFFHTNNIFYVKNVLKDYNVVFLAALVGMDKKEKTKVINHLAKYMADGAILVVRSAYGARAFLYPIVDPCCDLKGFEVLSIFHPIDEVINSVIVARKCSVNQEVYLKSKCCEVEGFINPLNHGNVIEELSIDEKA</sequence>
<dbReference type="PaxDb" id="3827-XP_004487761.1"/>